<protein>
    <recommendedName>
        <fullName evidence="2">histidine kinase</fullName>
        <ecNumber evidence="2">2.7.13.3</ecNumber>
    </recommendedName>
</protein>
<dbReference type="Proteomes" id="UP000759103">
    <property type="component" value="Unassembled WGS sequence"/>
</dbReference>
<keyword evidence="8" id="KW-0808">Transferase</keyword>
<dbReference type="EMBL" id="JAHXZN010000007">
    <property type="protein sequence ID" value="MBW6532339.1"/>
    <property type="molecule type" value="Genomic_DNA"/>
</dbReference>
<dbReference type="SUPFAM" id="SSF55785">
    <property type="entry name" value="PYP-like sensor domain (PAS domain)"/>
    <property type="match status" value="1"/>
</dbReference>
<dbReference type="PANTHER" id="PTHR41523:SF8">
    <property type="entry name" value="ETHYLENE RESPONSE SENSOR PROTEIN"/>
    <property type="match status" value="1"/>
</dbReference>
<dbReference type="PROSITE" id="PS50112">
    <property type="entry name" value="PAS"/>
    <property type="match status" value="1"/>
</dbReference>
<evidence type="ECO:0000259" key="17">
    <source>
        <dbReference type="PROSITE" id="PS50113"/>
    </source>
</evidence>
<evidence type="ECO:0000256" key="4">
    <source>
        <dbReference type="ARBA" id="ARBA00022553"/>
    </source>
</evidence>
<evidence type="ECO:0000256" key="7">
    <source>
        <dbReference type="ARBA" id="ARBA00022643"/>
    </source>
</evidence>
<evidence type="ECO:0000256" key="2">
    <source>
        <dbReference type="ARBA" id="ARBA00012438"/>
    </source>
</evidence>
<comment type="catalytic activity">
    <reaction evidence="1">
        <text>ATP + protein L-histidine = ADP + protein N-phospho-L-histidine.</text>
        <dbReference type="EC" id="2.7.13.3"/>
    </reaction>
</comment>
<evidence type="ECO:0000256" key="14">
    <source>
        <dbReference type="ARBA" id="ARBA00023026"/>
    </source>
</evidence>
<evidence type="ECO:0000256" key="12">
    <source>
        <dbReference type="ARBA" id="ARBA00022840"/>
    </source>
</evidence>
<evidence type="ECO:0000256" key="1">
    <source>
        <dbReference type="ARBA" id="ARBA00000085"/>
    </source>
</evidence>
<dbReference type="PROSITE" id="PS50113">
    <property type="entry name" value="PAC"/>
    <property type="match status" value="1"/>
</dbReference>
<dbReference type="InterPro" id="IPR003018">
    <property type="entry name" value="GAF"/>
</dbReference>
<feature type="domain" description="PAS" evidence="16">
    <location>
        <begin position="202"/>
        <end position="272"/>
    </location>
</feature>
<dbReference type="SMART" id="SM00911">
    <property type="entry name" value="HWE_HK"/>
    <property type="match status" value="1"/>
</dbReference>
<keyword evidence="19" id="KW-1185">Reference proteome</keyword>
<evidence type="ECO:0000256" key="15">
    <source>
        <dbReference type="ARBA" id="ARBA00023170"/>
    </source>
</evidence>
<dbReference type="RefSeq" id="WP_219749712.1">
    <property type="nucleotide sequence ID" value="NZ_JAHXZN010000007.1"/>
</dbReference>
<sequence length="529" mass="58187">MGELSAGAAQTGASERGASRLAARGWRVDEARRRATIDSLHLASLRRSAALRQITDFAAQLCAAPVALITLIEEADQTFLASTGTDMEGTKRSESFCAHAMWEEDVTVFPDLTADERFLGNPLLRDPGVRFYAGMPLVADDGVPLGALCVLDMVPRPEGLTALQRDGLRVLAANVMARLRGSRDDAAWREAAGEARRAAAESETRFRTLADTMPQMVWSTLPDGYHDYYNARWYEFTGMPEGTTDGDEWNGMFHPDDQARAWAVWRHSLETGEAYQIEYRLRHADGTYRWVLGRALPIRDRHGAITRWFGTCTDIHEQKLALEEREVVSQELSHRIKNIFSVISGLIHFAARAHPELATVANDLRQRIIALGRAHDFVRPHSNESRPHLAQDSLRGLLTELFAPYQRAPGERITISGDDVAVDDRAATPLALLFHELATNASKYGALSAEHGHIDLAVARGDGTVRLDWRERDGPSLASPPPGGGFGSQLIELSAVRQLGGAVTRTWHPDGLELVVTVPLPAFSRAAAT</sequence>
<dbReference type="SUPFAM" id="SSF55874">
    <property type="entry name" value="ATPase domain of HSP90 chaperone/DNA topoisomerase II/histidine kinase"/>
    <property type="match status" value="1"/>
</dbReference>
<keyword evidence="12" id="KW-0067">ATP-binding</keyword>
<dbReference type="CDD" id="cd00130">
    <property type="entry name" value="PAS"/>
    <property type="match status" value="1"/>
</dbReference>
<keyword evidence="9" id="KW-0677">Repeat</keyword>
<evidence type="ECO:0000256" key="6">
    <source>
        <dbReference type="ARBA" id="ARBA00022630"/>
    </source>
</evidence>
<dbReference type="Gene3D" id="3.30.450.20">
    <property type="entry name" value="PAS domain"/>
    <property type="match status" value="1"/>
</dbReference>
<dbReference type="InterPro" id="IPR000700">
    <property type="entry name" value="PAS-assoc_C"/>
</dbReference>
<comment type="caution">
    <text evidence="18">The sequence shown here is derived from an EMBL/GenBank/DDBJ whole genome shotgun (WGS) entry which is preliminary data.</text>
</comment>
<keyword evidence="6" id="KW-0285">Flavoprotein</keyword>
<name>A0ABS7BSE5_9SPHN</name>
<dbReference type="Pfam" id="PF07536">
    <property type="entry name" value="HWE_HK"/>
    <property type="match status" value="1"/>
</dbReference>
<evidence type="ECO:0000313" key="19">
    <source>
        <dbReference type="Proteomes" id="UP000759103"/>
    </source>
</evidence>
<keyword evidence="11" id="KW-0418">Kinase</keyword>
<dbReference type="SMART" id="SM00086">
    <property type="entry name" value="PAC"/>
    <property type="match status" value="1"/>
</dbReference>
<dbReference type="InterPro" id="IPR011102">
    <property type="entry name" value="Sig_transdc_His_kinase_HWE"/>
</dbReference>
<dbReference type="InterPro" id="IPR035965">
    <property type="entry name" value="PAS-like_dom_sf"/>
</dbReference>
<accession>A0ABS7BSE5</accession>
<evidence type="ECO:0000256" key="13">
    <source>
        <dbReference type="ARBA" id="ARBA00022991"/>
    </source>
</evidence>
<keyword evidence="3" id="KW-0600">Photoreceptor protein</keyword>
<evidence type="ECO:0000256" key="11">
    <source>
        <dbReference type="ARBA" id="ARBA00022777"/>
    </source>
</evidence>
<keyword evidence="14" id="KW-0843">Virulence</keyword>
<dbReference type="InterPro" id="IPR013655">
    <property type="entry name" value="PAS_fold_3"/>
</dbReference>
<keyword evidence="4" id="KW-0597">Phosphoprotein</keyword>
<evidence type="ECO:0000256" key="10">
    <source>
        <dbReference type="ARBA" id="ARBA00022741"/>
    </source>
</evidence>
<reference evidence="18 19" key="1">
    <citation type="submission" date="2021-07" db="EMBL/GenBank/DDBJ databases">
        <title>Sphingomonas sp.</title>
        <authorList>
            <person name="Feng G."/>
            <person name="Li J."/>
            <person name="Pan M."/>
        </authorList>
    </citation>
    <scope>NUCLEOTIDE SEQUENCE [LARGE SCALE GENOMIC DNA]</scope>
    <source>
        <strain evidence="18 19">RRHST34</strain>
    </source>
</reference>
<keyword evidence="13" id="KW-0157">Chromophore</keyword>
<keyword evidence="7" id="KW-0288">FMN</keyword>
<dbReference type="Gene3D" id="3.30.450.40">
    <property type="match status" value="1"/>
</dbReference>
<evidence type="ECO:0000313" key="18">
    <source>
        <dbReference type="EMBL" id="MBW6532339.1"/>
    </source>
</evidence>
<evidence type="ECO:0000256" key="5">
    <source>
        <dbReference type="ARBA" id="ARBA00022606"/>
    </source>
</evidence>
<dbReference type="SMART" id="SM00065">
    <property type="entry name" value="GAF"/>
    <property type="match status" value="1"/>
</dbReference>
<dbReference type="NCBIfam" id="TIGR00229">
    <property type="entry name" value="sensory_box"/>
    <property type="match status" value="1"/>
</dbReference>
<evidence type="ECO:0000256" key="3">
    <source>
        <dbReference type="ARBA" id="ARBA00022543"/>
    </source>
</evidence>
<dbReference type="Pfam" id="PF08447">
    <property type="entry name" value="PAS_3"/>
    <property type="match status" value="1"/>
</dbReference>
<dbReference type="EC" id="2.7.13.3" evidence="2"/>
<dbReference type="Pfam" id="PF01590">
    <property type="entry name" value="GAF"/>
    <property type="match status" value="1"/>
</dbReference>
<organism evidence="18 19">
    <name type="scientific">Sphingomonas citri</name>
    <dbReference type="NCBI Taxonomy" id="2862499"/>
    <lineage>
        <taxon>Bacteria</taxon>
        <taxon>Pseudomonadati</taxon>
        <taxon>Pseudomonadota</taxon>
        <taxon>Alphaproteobacteria</taxon>
        <taxon>Sphingomonadales</taxon>
        <taxon>Sphingomonadaceae</taxon>
        <taxon>Sphingomonas</taxon>
    </lineage>
</organism>
<dbReference type="Gene3D" id="3.30.565.10">
    <property type="entry name" value="Histidine kinase-like ATPase, C-terminal domain"/>
    <property type="match status" value="1"/>
</dbReference>
<keyword evidence="10" id="KW-0547">Nucleotide-binding</keyword>
<dbReference type="InterPro" id="IPR036890">
    <property type="entry name" value="HATPase_C_sf"/>
</dbReference>
<dbReference type="InterPro" id="IPR029016">
    <property type="entry name" value="GAF-like_dom_sf"/>
</dbReference>
<dbReference type="InterPro" id="IPR001610">
    <property type="entry name" value="PAC"/>
</dbReference>
<evidence type="ECO:0000259" key="16">
    <source>
        <dbReference type="PROSITE" id="PS50112"/>
    </source>
</evidence>
<evidence type="ECO:0000256" key="9">
    <source>
        <dbReference type="ARBA" id="ARBA00022737"/>
    </source>
</evidence>
<dbReference type="PANTHER" id="PTHR41523">
    <property type="entry name" value="TWO-COMPONENT SYSTEM SENSOR PROTEIN"/>
    <property type="match status" value="1"/>
</dbReference>
<keyword evidence="5" id="KW-0716">Sensory transduction</keyword>
<feature type="domain" description="PAC" evidence="17">
    <location>
        <begin position="275"/>
        <end position="327"/>
    </location>
</feature>
<gene>
    <name evidence="18" type="ORF">KZ820_16475</name>
</gene>
<dbReference type="InterPro" id="IPR000014">
    <property type="entry name" value="PAS"/>
</dbReference>
<keyword evidence="15" id="KW-0675">Receptor</keyword>
<evidence type="ECO:0000256" key="8">
    <source>
        <dbReference type="ARBA" id="ARBA00022679"/>
    </source>
</evidence>
<dbReference type="SUPFAM" id="SSF55781">
    <property type="entry name" value="GAF domain-like"/>
    <property type="match status" value="1"/>
</dbReference>
<proteinExistence type="predicted"/>